<dbReference type="NCBIfam" id="NF001236">
    <property type="entry name" value="PRK00203.1"/>
    <property type="match status" value="1"/>
</dbReference>
<dbReference type="HAMAP" id="MF_00042">
    <property type="entry name" value="RNase_H"/>
    <property type="match status" value="1"/>
</dbReference>
<evidence type="ECO:0000256" key="8">
    <source>
        <dbReference type="ARBA" id="ARBA00022801"/>
    </source>
</evidence>
<dbReference type="InterPro" id="IPR022892">
    <property type="entry name" value="RNaseHI"/>
</dbReference>
<evidence type="ECO:0000256" key="2">
    <source>
        <dbReference type="ARBA" id="ARBA00005300"/>
    </source>
</evidence>
<evidence type="ECO:0000313" key="13">
    <source>
        <dbReference type="Proteomes" id="UP000235015"/>
    </source>
</evidence>
<evidence type="ECO:0000259" key="11">
    <source>
        <dbReference type="PROSITE" id="PS50879"/>
    </source>
</evidence>
<dbReference type="SUPFAM" id="SSF46785">
    <property type="entry name" value="Winged helix' DNA-binding domain"/>
    <property type="match status" value="1"/>
</dbReference>
<dbReference type="GO" id="GO:0000287">
    <property type="term" value="F:magnesium ion binding"/>
    <property type="evidence" value="ECO:0007669"/>
    <property type="project" value="UniProtKB-UniRule"/>
</dbReference>
<dbReference type="PANTHER" id="PTHR10642">
    <property type="entry name" value="RIBONUCLEASE H1"/>
    <property type="match status" value="1"/>
</dbReference>
<reference evidence="12 13" key="1">
    <citation type="submission" date="2017-11" db="EMBL/GenBank/DDBJ databases">
        <title>Genome-resolved metagenomics identifies genetic mobility, metabolic interactions, and unexpected diversity in perchlorate-reducing communities.</title>
        <authorList>
            <person name="Barnum T.P."/>
            <person name="Figueroa I.A."/>
            <person name="Carlstrom C.I."/>
            <person name="Lucas L.N."/>
            <person name="Engelbrektson A.L."/>
            <person name="Coates J.D."/>
        </authorList>
    </citation>
    <scope>NUCLEOTIDE SEQUENCE [LARGE SCALE GENOMIC DNA]</scope>
    <source>
        <strain evidence="12">BM301</strain>
    </source>
</reference>
<comment type="subcellular location">
    <subcellularLocation>
        <location evidence="10">Cytoplasm</location>
    </subcellularLocation>
</comment>
<dbReference type="InterPro" id="IPR036390">
    <property type="entry name" value="WH_DNA-bd_sf"/>
</dbReference>
<dbReference type="SUPFAM" id="SSF53098">
    <property type="entry name" value="Ribonuclease H-like"/>
    <property type="match status" value="1"/>
</dbReference>
<comment type="similarity">
    <text evidence="2 10">Belongs to the RNase H family.</text>
</comment>
<feature type="binding site" evidence="10">
    <location>
        <position position="52"/>
    </location>
    <ligand>
        <name>Mg(2+)</name>
        <dbReference type="ChEBI" id="CHEBI:18420"/>
        <label>1</label>
    </ligand>
</feature>
<evidence type="ECO:0000256" key="5">
    <source>
        <dbReference type="ARBA" id="ARBA00022722"/>
    </source>
</evidence>
<evidence type="ECO:0000256" key="9">
    <source>
        <dbReference type="ARBA" id="ARBA00022842"/>
    </source>
</evidence>
<dbReference type="GO" id="GO:0043137">
    <property type="term" value="P:DNA replication, removal of RNA primer"/>
    <property type="evidence" value="ECO:0007669"/>
    <property type="project" value="TreeGrafter"/>
</dbReference>
<keyword evidence="10" id="KW-0963">Cytoplasm</keyword>
<comment type="subunit">
    <text evidence="3 10">Monomer.</text>
</comment>
<comment type="function">
    <text evidence="10">Endonuclease that specifically degrades the RNA of RNA-DNA hybrids.</text>
</comment>
<feature type="binding site" evidence="10">
    <location>
        <position position="13"/>
    </location>
    <ligand>
        <name>Mg(2+)</name>
        <dbReference type="ChEBI" id="CHEBI:18420"/>
        <label>1</label>
    </ligand>
</feature>
<comment type="caution">
    <text evidence="12">The sequence shown here is derived from an EMBL/GenBank/DDBJ whole genome shotgun (WGS) entry which is preliminary data.</text>
</comment>
<evidence type="ECO:0000256" key="10">
    <source>
        <dbReference type="HAMAP-Rule" id="MF_00042"/>
    </source>
</evidence>
<dbReference type="Proteomes" id="UP000235015">
    <property type="component" value="Unassembled WGS sequence"/>
</dbReference>
<gene>
    <name evidence="10" type="primary">rnhA</name>
    <name evidence="12" type="ORF">C0630_19390</name>
</gene>
<feature type="domain" description="RNase H type-1" evidence="11">
    <location>
        <begin position="4"/>
        <end position="156"/>
    </location>
</feature>
<keyword evidence="9 10" id="KW-0460">Magnesium</keyword>
<feature type="binding site" evidence="10">
    <location>
        <position position="148"/>
    </location>
    <ligand>
        <name>Mg(2+)</name>
        <dbReference type="ChEBI" id="CHEBI:18420"/>
        <label>2</label>
    </ligand>
</feature>
<sequence>MTQENNIIKAYTDGSCKGNPGPGGWGVLIQQVGKQDIELHGGEEATTNNRMELQAAFQAGTRVVPLLNDNTSAIIITDSQYVKKGITEWIRNWKRNGWKTAAGKPVKNADLWKQLDDLMMQANQGGGERLTWRWVKGHSGHPGNERADSLANIGVAEVMRGGAVVQEIGDTGSTPMSPCIATKEAVTTTGKAVQLPLSLLQTVTLHDVLRLVVDSPDFKGMPTTRLLLLLTIASKPGIEQKALGEILGMSESALSRNCNALGGRGYKQNGNTVGGKGWIVLVRLKSDYRKQTAYLTEEGRRVVERIRPGAVVS</sequence>
<dbReference type="GO" id="GO:0003676">
    <property type="term" value="F:nucleic acid binding"/>
    <property type="evidence" value="ECO:0007669"/>
    <property type="project" value="InterPro"/>
</dbReference>
<evidence type="ECO:0000256" key="7">
    <source>
        <dbReference type="ARBA" id="ARBA00022759"/>
    </source>
</evidence>
<dbReference type="AlphaFoldDB" id="A0A2N6CRA2"/>
<comment type="cofactor">
    <cofactor evidence="10">
        <name>Mg(2+)</name>
        <dbReference type="ChEBI" id="CHEBI:18420"/>
    </cofactor>
    <text evidence="10">Binds 1 Mg(2+) ion per subunit. May bind a second metal ion at a regulatory site, or after substrate binding.</text>
</comment>
<dbReference type="Gene3D" id="1.10.10.10">
    <property type="entry name" value="Winged helix-like DNA-binding domain superfamily/Winged helix DNA-binding domain"/>
    <property type="match status" value="1"/>
</dbReference>
<keyword evidence="7 10" id="KW-0255">Endonuclease</keyword>
<evidence type="ECO:0000256" key="1">
    <source>
        <dbReference type="ARBA" id="ARBA00000077"/>
    </source>
</evidence>
<dbReference type="GO" id="GO:0005737">
    <property type="term" value="C:cytoplasm"/>
    <property type="evidence" value="ECO:0007669"/>
    <property type="project" value="UniProtKB-SubCell"/>
</dbReference>
<keyword evidence="6 10" id="KW-0479">Metal-binding</keyword>
<proteinExistence type="inferred from homology"/>
<evidence type="ECO:0000256" key="4">
    <source>
        <dbReference type="ARBA" id="ARBA00012180"/>
    </source>
</evidence>
<feature type="binding site" evidence="10">
    <location>
        <position position="13"/>
    </location>
    <ligand>
        <name>Mg(2+)</name>
        <dbReference type="ChEBI" id="CHEBI:18420"/>
        <label>2</label>
    </ligand>
</feature>
<name>A0A2N6CRA2_9GAMM</name>
<comment type="catalytic activity">
    <reaction evidence="1 10">
        <text>Endonucleolytic cleavage to 5'-phosphomonoester.</text>
        <dbReference type="EC" id="3.1.26.4"/>
    </reaction>
</comment>
<dbReference type="PANTHER" id="PTHR10642:SF26">
    <property type="entry name" value="RIBONUCLEASE H1"/>
    <property type="match status" value="1"/>
</dbReference>
<dbReference type="GO" id="GO:0004523">
    <property type="term" value="F:RNA-DNA hybrid ribonuclease activity"/>
    <property type="evidence" value="ECO:0007669"/>
    <property type="project" value="UniProtKB-UniRule"/>
</dbReference>
<dbReference type="InterPro" id="IPR036388">
    <property type="entry name" value="WH-like_DNA-bd_sf"/>
</dbReference>
<protein>
    <recommendedName>
        <fullName evidence="4 10">Ribonuclease H</fullName>
        <shortName evidence="10">RNase H</shortName>
        <ecNumber evidence="4 10">3.1.26.4</ecNumber>
    </recommendedName>
</protein>
<dbReference type="CDD" id="cd09278">
    <property type="entry name" value="RNase_HI_prokaryote_like"/>
    <property type="match status" value="1"/>
</dbReference>
<dbReference type="InterPro" id="IPR036397">
    <property type="entry name" value="RNaseH_sf"/>
</dbReference>
<dbReference type="InterPro" id="IPR050092">
    <property type="entry name" value="RNase_H"/>
</dbReference>
<dbReference type="PROSITE" id="PS50879">
    <property type="entry name" value="RNASE_H_1"/>
    <property type="match status" value="1"/>
</dbReference>
<evidence type="ECO:0000256" key="3">
    <source>
        <dbReference type="ARBA" id="ARBA00011245"/>
    </source>
</evidence>
<dbReference type="EC" id="3.1.26.4" evidence="4 10"/>
<dbReference type="Gene3D" id="3.30.420.10">
    <property type="entry name" value="Ribonuclease H-like superfamily/Ribonuclease H"/>
    <property type="match status" value="1"/>
</dbReference>
<evidence type="ECO:0000313" key="12">
    <source>
        <dbReference type="EMBL" id="PLX59590.1"/>
    </source>
</evidence>
<feature type="binding site" evidence="10">
    <location>
        <position position="78"/>
    </location>
    <ligand>
        <name>Mg(2+)</name>
        <dbReference type="ChEBI" id="CHEBI:18420"/>
        <label>1</label>
    </ligand>
</feature>
<dbReference type="EMBL" id="PKUN01000031">
    <property type="protein sequence ID" value="PLX59590.1"/>
    <property type="molecule type" value="Genomic_DNA"/>
</dbReference>
<dbReference type="InterPro" id="IPR012337">
    <property type="entry name" value="RNaseH-like_sf"/>
</dbReference>
<organism evidence="12 13">
    <name type="scientific">Sedimenticola selenatireducens</name>
    <dbReference type="NCBI Taxonomy" id="191960"/>
    <lineage>
        <taxon>Bacteria</taxon>
        <taxon>Pseudomonadati</taxon>
        <taxon>Pseudomonadota</taxon>
        <taxon>Gammaproteobacteria</taxon>
        <taxon>Chromatiales</taxon>
        <taxon>Sedimenticolaceae</taxon>
        <taxon>Sedimenticola</taxon>
    </lineage>
</organism>
<keyword evidence="8 10" id="KW-0378">Hydrolase</keyword>
<accession>A0A2N6CRA2</accession>
<keyword evidence="5 10" id="KW-0540">Nuclease</keyword>
<evidence type="ECO:0000256" key="6">
    <source>
        <dbReference type="ARBA" id="ARBA00022723"/>
    </source>
</evidence>
<dbReference type="InterPro" id="IPR002156">
    <property type="entry name" value="RNaseH_domain"/>
</dbReference>
<dbReference type="Pfam" id="PF00075">
    <property type="entry name" value="RNase_H"/>
    <property type="match status" value="1"/>
</dbReference>